<dbReference type="Proteomes" id="UP000027265">
    <property type="component" value="Unassembled WGS sequence"/>
</dbReference>
<dbReference type="HOGENOM" id="CLU_1151934_0_0_1"/>
<name>A0A067Q824_9AGAM</name>
<gene>
    <name evidence="1" type="ORF">JAAARDRAFT_628151</name>
</gene>
<dbReference type="InParanoid" id="A0A067Q824"/>
<proteinExistence type="predicted"/>
<keyword evidence="2" id="KW-1185">Reference proteome</keyword>
<sequence>MERASPLSTYLPCLSSLPPSPSELTASRPLTLPTSNIPGYISSIGSGRPLLVIACGGTVLPQSCLHSSSARGGTGRHPNLLPTFISLLHHVIETKALFLRTISSNYLPCAIPPLFSQVPSGPSSWKMTSVLSIYFRTTTWTLAGMHVGPRVWFKGVSCSPIAGFPWPSMRYRVGSVPFQERSTSSPQAARSRSRMLWLKSDSRWWSKFVSVTILIHVACNFPHVSLSSFAFTSVLRTPRDP</sequence>
<protein>
    <submittedName>
        <fullName evidence="1">Uncharacterized protein</fullName>
    </submittedName>
</protein>
<dbReference type="EMBL" id="KL197715">
    <property type="protein sequence ID" value="KDQ59647.1"/>
    <property type="molecule type" value="Genomic_DNA"/>
</dbReference>
<reference evidence="2" key="1">
    <citation type="journal article" date="2014" name="Proc. Natl. Acad. Sci. U.S.A.">
        <title>Extensive sampling of basidiomycete genomes demonstrates inadequacy of the white-rot/brown-rot paradigm for wood decay fungi.</title>
        <authorList>
            <person name="Riley R."/>
            <person name="Salamov A.A."/>
            <person name="Brown D.W."/>
            <person name="Nagy L.G."/>
            <person name="Floudas D."/>
            <person name="Held B.W."/>
            <person name="Levasseur A."/>
            <person name="Lombard V."/>
            <person name="Morin E."/>
            <person name="Otillar R."/>
            <person name="Lindquist E.A."/>
            <person name="Sun H."/>
            <person name="LaButti K.M."/>
            <person name="Schmutz J."/>
            <person name="Jabbour D."/>
            <person name="Luo H."/>
            <person name="Baker S.E."/>
            <person name="Pisabarro A.G."/>
            <person name="Walton J.D."/>
            <person name="Blanchette R.A."/>
            <person name="Henrissat B."/>
            <person name="Martin F."/>
            <person name="Cullen D."/>
            <person name="Hibbett D.S."/>
            <person name="Grigoriev I.V."/>
        </authorList>
    </citation>
    <scope>NUCLEOTIDE SEQUENCE [LARGE SCALE GENOMIC DNA]</scope>
    <source>
        <strain evidence="2">MUCL 33604</strain>
    </source>
</reference>
<evidence type="ECO:0000313" key="2">
    <source>
        <dbReference type="Proteomes" id="UP000027265"/>
    </source>
</evidence>
<accession>A0A067Q824</accession>
<organism evidence="1 2">
    <name type="scientific">Jaapia argillacea MUCL 33604</name>
    <dbReference type="NCBI Taxonomy" id="933084"/>
    <lineage>
        <taxon>Eukaryota</taxon>
        <taxon>Fungi</taxon>
        <taxon>Dikarya</taxon>
        <taxon>Basidiomycota</taxon>
        <taxon>Agaricomycotina</taxon>
        <taxon>Agaricomycetes</taxon>
        <taxon>Agaricomycetidae</taxon>
        <taxon>Jaapiales</taxon>
        <taxon>Jaapiaceae</taxon>
        <taxon>Jaapia</taxon>
    </lineage>
</organism>
<evidence type="ECO:0000313" key="1">
    <source>
        <dbReference type="EMBL" id="KDQ59647.1"/>
    </source>
</evidence>
<dbReference type="AlphaFoldDB" id="A0A067Q824"/>